<organism evidence="2 3">
    <name type="scientific">Streptomyces mashuensis</name>
    <dbReference type="NCBI Taxonomy" id="33904"/>
    <lineage>
        <taxon>Bacteria</taxon>
        <taxon>Bacillati</taxon>
        <taxon>Actinomycetota</taxon>
        <taxon>Actinomycetes</taxon>
        <taxon>Kitasatosporales</taxon>
        <taxon>Streptomycetaceae</taxon>
        <taxon>Streptomyces</taxon>
    </lineage>
</organism>
<sequence length="319" mass="33158">MRVLVTGWFSFVHGEATAGDVLAAGHVCDVLTAAGFGHDVAWSPRLHPGATALDGLDPAAYTHLVFVCGPLHGASPGGGRPSPLLELHRRFAHAHRVAVGVSVPDPQDPAVTSFHEVLARDGVPGVPPAVDLSCHVPERVPEPDQLPVVGVFLTSGQGEYAGRRRHEDVNAAVGRWLGGLRAARLPLETRLDVRDWRLPATADEVAAVLRRVDAVVTTRLHGLVLGLRAGLPVLAVDPVDGGAKVAAQAAALAWPAVVPAGRVTGAELGRWWTWCCSPAGRARAAWVRARMGEGAYGDLAGGLPAALLDGFPSRAGAAG</sequence>
<dbReference type="AlphaFoldDB" id="A0A919B6U2"/>
<protein>
    <submittedName>
        <fullName evidence="2">Polysaccharide pyruvyl transferase</fullName>
    </submittedName>
</protein>
<reference evidence="2" key="1">
    <citation type="journal article" date="2014" name="Int. J. Syst. Evol. Microbiol.">
        <title>Complete genome sequence of Corynebacterium casei LMG S-19264T (=DSM 44701T), isolated from a smear-ripened cheese.</title>
        <authorList>
            <consortium name="US DOE Joint Genome Institute (JGI-PGF)"/>
            <person name="Walter F."/>
            <person name="Albersmeier A."/>
            <person name="Kalinowski J."/>
            <person name="Ruckert C."/>
        </authorList>
    </citation>
    <scope>NUCLEOTIDE SEQUENCE</scope>
    <source>
        <strain evidence="2">JCM 4059</strain>
    </source>
</reference>
<dbReference type="Proteomes" id="UP000638313">
    <property type="component" value="Unassembled WGS sequence"/>
</dbReference>
<gene>
    <name evidence="2" type="ORF">GCM10010218_52900</name>
</gene>
<accession>A0A919B6U2</accession>
<reference evidence="2" key="2">
    <citation type="submission" date="2020-09" db="EMBL/GenBank/DDBJ databases">
        <authorList>
            <person name="Sun Q."/>
            <person name="Ohkuma M."/>
        </authorList>
    </citation>
    <scope>NUCLEOTIDE SEQUENCE</scope>
    <source>
        <strain evidence="2">JCM 4059</strain>
    </source>
</reference>
<dbReference type="GO" id="GO:0016740">
    <property type="term" value="F:transferase activity"/>
    <property type="evidence" value="ECO:0007669"/>
    <property type="project" value="UniProtKB-KW"/>
</dbReference>
<feature type="domain" description="Polysaccharide pyruvyl transferase" evidence="1">
    <location>
        <begin position="200"/>
        <end position="237"/>
    </location>
</feature>
<comment type="caution">
    <text evidence="2">The sequence shown here is derived from an EMBL/GenBank/DDBJ whole genome shotgun (WGS) entry which is preliminary data.</text>
</comment>
<keyword evidence="2" id="KW-0808">Transferase</keyword>
<name>A0A919B6U2_9ACTN</name>
<proteinExistence type="predicted"/>
<evidence type="ECO:0000259" key="1">
    <source>
        <dbReference type="Pfam" id="PF04230"/>
    </source>
</evidence>
<evidence type="ECO:0000313" key="3">
    <source>
        <dbReference type="Proteomes" id="UP000638313"/>
    </source>
</evidence>
<dbReference type="InterPro" id="IPR007345">
    <property type="entry name" value="Polysacch_pyruvyl_Trfase"/>
</dbReference>
<dbReference type="RefSeq" id="WP_190132230.1">
    <property type="nucleotide sequence ID" value="NZ_BNBD01000014.1"/>
</dbReference>
<dbReference type="Pfam" id="PF04230">
    <property type="entry name" value="PS_pyruv_trans"/>
    <property type="match status" value="1"/>
</dbReference>
<evidence type="ECO:0000313" key="2">
    <source>
        <dbReference type="EMBL" id="GHF64862.1"/>
    </source>
</evidence>
<keyword evidence="3" id="KW-1185">Reference proteome</keyword>
<dbReference type="EMBL" id="BNBD01000014">
    <property type="protein sequence ID" value="GHF64862.1"/>
    <property type="molecule type" value="Genomic_DNA"/>
</dbReference>